<protein>
    <recommendedName>
        <fullName evidence="2">Putative nickel insertion protein</fullName>
    </recommendedName>
</protein>
<dbReference type="RefSeq" id="WP_207687443.1">
    <property type="nucleotide sequence ID" value="NZ_CP061799.1"/>
</dbReference>
<dbReference type="PANTHER" id="PTHR36566">
    <property type="entry name" value="NICKEL INSERTION PROTEIN-RELATED"/>
    <property type="match status" value="1"/>
</dbReference>
<evidence type="ECO:0000313" key="3">
    <source>
        <dbReference type="EMBL" id="QTA81408.1"/>
    </source>
</evidence>
<keyword evidence="1 2" id="KW-0533">Nickel</keyword>
<dbReference type="Gene3D" id="3.10.20.300">
    <property type="entry name" value="mk0293 like domain"/>
    <property type="match status" value="1"/>
</dbReference>
<dbReference type="HAMAP" id="MF_01074">
    <property type="entry name" value="LarC"/>
    <property type="match status" value="1"/>
</dbReference>
<dbReference type="KEGG" id="dli:dnl_37430"/>
<dbReference type="Pfam" id="PF01969">
    <property type="entry name" value="Ni_insertion"/>
    <property type="match status" value="1"/>
</dbReference>
<gene>
    <name evidence="3" type="primary">larC</name>
    <name evidence="3" type="ORF">dnl_37430</name>
</gene>
<name>A0A975B9M2_9BACT</name>
<comment type="similarity">
    <text evidence="2">Belongs to the LarC family.</text>
</comment>
<accession>A0A975B9M2</accession>
<reference evidence="3" key="1">
    <citation type="journal article" date="2021" name="Microb. Physiol.">
        <title>Proteogenomic Insights into the Physiology of Marine, Sulfate-Reducing, Filamentous Desulfonema limicola and Desulfonema magnum.</title>
        <authorList>
            <person name="Schnaars V."/>
            <person name="Wohlbrand L."/>
            <person name="Scheve S."/>
            <person name="Hinrichs C."/>
            <person name="Reinhardt R."/>
            <person name="Rabus R."/>
        </authorList>
    </citation>
    <scope>NUCLEOTIDE SEQUENCE</scope>
    <source>
        <strain evidence="3">5ac10</strain>
    </source>
</reference>
<dbReference type="InterPro" id="IPR002822">
    <property type="entry name" value="Ni_insertion"/>
</dbReference>
<dbReference type="GO" id="GO:0016829">
    <property type="term" value="F:lyase activity"/>
    <property type="evidence" value="ECO:0007669"/>
    <property type="project" value="UniProtKB-UniRule"/>
</dbReference>
<keyword evidence="4" id="KW-1185">Reference proteome</keyword>
<dbReference type="NCBIfam" id="TIGR00299">
    <property type="entry name" value="nickel pincer cofactor biosynthesis protein LarC"/>
    <property type="match status" value="1"/>
</dbReference>
<dbReference type="Proteomes" id="UP000663720">
    <property type="component" value="Chromosome"/>
</dbReference>
<dbReference type="AlphaFoldDB" id="A0A975B9M2"/>
<dbReference type="Gene3D" id="3.30.70.1380">
    <property type="entry name" value="Transcriptional regulatory protein pf0864 domain like"/>
    <property type="match status" value="1"/>
</dbReference>
<evidence type="ECO:0000256" key="1">
    <source>
        <dbReference type="ARBA" id="ARBA00022596"/>
    </source>
</evidence>
<evidence type="ECO:0000256" key="2">
    <source>
        <dbReference type="HAMAP-Rule" id="MF_01074"/>
    </source>
</evidence>
<proteinExistence type="inferred from homology"/>
<sequence length="399" mass="43891">MKIAYFDCFSGASGDMILGSLLDAGLSLDILKQEIAKLGLSHYEIGMEKVVKKGIGGTQAMIHINHDHHHHHHRHLSHIRDIINTSELPQNVKEKSIAIFQRLAEAEARVHRSEVEHVHFHEVGAMDAIIDVTGAVIGFNALGIEKIYCSPLHVGCGTIECAHGVLPVPAPATAELIKGRPAYSTGVDGELLTPTGAAILTTLSSEFGSMPSMSIQSIGYGAGTSEPAIPNLLRLIIGETGSRDGAMDYETEQAAVMETNIDDMNPQIYDYLIGKILEMGAMDVFLSSVQMKKNRPGILLTLVCSPDKTGIFSDFLLRETTTIGLRWRLENRIKAYRKIETIETIYGPVRIKTAESRDEILNISPEYDDCRQLAVKKNIPLKIVIENVKIDIKNKYGKK</sequence>
<dbReference type="PANTHER" id="PTHR36566:SF1">
    <property type="entry name" value="PYRIDINIUM-3,5-BISTHIOCARBOXYLIC ACID MONONUCLEOTIDE NICKEL INSERTION PROTEIN"/>
    <property type="match status" value="1"/>
</dbReference>
<dbReference type="EMBL" id="CP061799">
    <property type="protein sequence ID" value="QTA81408.1"/>
    <property type="molecule type" value="Genomic_DNA"/>
</dbReference>
<organism evidence="3 4">
    <name type="scientific">Desulfonema limicola</name>
    <dbReference type="NCBI Taxonomy" id="45656"/>
    <lineage>
        <taxon>Bacteria</taxon>
        <taxon>Pseudomonadati</taxon>
        <taxon>Thermodesulfobacteriota</taxon>
        <taxon>Desulfobacteria</taxon>
        <taxon>Desulfobacterales</taxon>
        <taxon>Desulfococcaceae</taxon>
        <taxon>Desulfonema</taxon>
    </lineage>
</organism>
<dbReference type="GO" id="GO:0016151">
    <property type="term" value="F:nickel cation binding"/>
    <property type="evidence" value="ECO:0007669"/>
    <property type="project" value="UniProtKB-UniRule"/>
</dbReference>
<evidence type="ECO:0000313" key="4">
    <source>
        <dbReference type="Proteomes" id="UP000663720"/>
    </source>
</evidence>
<keyword evidence="2" id="KW-0456">Lyase</keyword>